<keyword evidence="2" id="KW-1133">Transmembrane helix</keyword>
<keyword evidence="5" id="KW-1185">Reference proteome</keyword>
<evidence type="ECO:0000313" key="5">
    <source>
        <dbReference type="Proteomes" id="UP000248817"/>
    </source>
</evidence>
<keyword evidence="3" id="KW-0732">Signal</keyword>
<feature type="compositionally biased region" description="Basic and acidic residues" evidence="1">
    <location>
        <begin position="289"/>
        <end position="298"/>
    </location>
</feature>
<dbReference type="GO" id="GO:0006506">
    <property type="term" value="P:GPI anchor biosynthetic process"/>
    <property type="evidence" value="ECO:0007669"/>
    <property type="project" value="TreeGrafter"/>
</dbReference>
<feature type="transmembrane region" description="Helical" evidence="2">
    <location>
        <begin position="243"/>
        <end position="261"/>
    </location>
</feature>
<dbReference type="PANTHER" id="PTHR28022:SF1">
    <property type="entry name" value="GPI MANNOSYLTRANSFERASE 2 SUBUNIT PGA1"/>
    <property type="match status" value="1"/>
</dbReference>
<keyword evidence="2" id="KW-0472">Membrane</keyword>
<organism evidence="4 5">
    <name type="scientific">Aspergillus indologenus CBS 114.80</name>
    <dbReference type="NCBI Taxonomy" id="1450541"/>
    <lineage>
        <taxon>Eukaryota</taxon>
        <taxon>Fungi</taxon>
        <taxon>Dikarya</taxon>
        <taxon>Ascomycota</taxon>
        <taxon>Pezizomycotina</taxon>
        <taxon>Eurotiomycetes</taxon>
        <taxon>Eurotiomycetidae</taxon>
        <taxon>Eurotiales</taxon>
        <taxon>Aspergillaceae</taxon>
        <taxon>Aspergillus</taxon>
        <taxon>Aspergillus subgen. Circumdati</taxon>
    </lineage>
</organism>
<accession>A0A2V5HUN3</accession>
<sequence length="298" mass="32861">MHHPLILLLTTLLLLYTGLTTANVEKTIFLGPSPSLIPTLTPPIDDLGLPRLSPSYFHHRTKLNASFPGPDSAGTDSWFFLEHLIPGKRYEVRICWLATQPTSFHLTTYTLPHALETPDLLGAITTYSTARLAHQQHLDDNDLALLSDLDKQVRHSQKQKKSAHPKKGGRHGGIFTHSRFTAGSPVEDTAPVSDSVLFLRVRAAADYYSPDPELMQSVPPVVVDVILDPYLGNVFPRSLVPTAGWVVVVAAVAVFVGRWVVAELGRVVDSIASEEQEQEQEQEQEGEIGGEREAKKIQ</sequence>
<dbReference type="Proteomes" id="UP000248817">
    <property type="component" value="Unassembled WGS sequence"/>
</dbReference>
<feature type="chain" id="PRO_5015944359" evidence="3">
    <location>
        <begin position="23"/>
        <end position="298"/>
    </location>
</feature>
<dbReference type="GO" id="GO:0000030">
    <property type="term" value="F:mannosyltransferase activity"/>
    <property type="evidence" value="ECO:0007669"/>
    <property type="project" value="TreeGrafter"/>
</dbReference>
<gene>
    <name evidence="4" type="ORF">BP00DRAFT_428632</name>
</gene>
<evidence type="ECO:0000256" key="2">
    <source>
        <dbReference type="SAM" id="Phobius"/>
    </source>
</evidence>
<feature type="region of interest" description="Disordered" evidence="1">
    <location>
        <begin position="273"/>
        <end position="298"/>
    </location>
</feature>
<evidence type="ECO:0000313" key="4">
    <source>
        <dbReference type="EMBL" id="PYI28198.1"/>
    </source>
</evidence>
<dbReference type="AlphaFoldDB" id="A0A2V5HUN3"/>
<dbReference type="GO" id="GO:0005789">
    <property type="term" value="C:endoplasmic reticulum membrane"/>
    <property type="evidence" value="ECO:0007669"/>
    <property type="project" value="TreeGrafter"/>
</dbReference>
<feature type="region of interest" description="Disordered" evidence="1">
    <location>
        <begin position="154"/>
        <end position="174"/>
    </location>
</feature>
<dbReference type="PANTHER" id="PTHR28022">
    <property type="entry name" value="GPI MANNOSYLTRANSFERASE 2 SUBUNIT PGA1"/>
    <property type="match status" value="1"/>
</dbReference>
<keyword evidence="2" id="KW-0812">Transmembrane</keyword>
<feature type="compositionally biased region" description="Basic residues" evidence="1">
    <location>
        <begin position="154"/>
        <end position="170"/>
    </location>
</feature>
<feature type="signal peptide" evidence="3">
    <location>
        <begin position="1"/>
        <end position="22"/>
    </location>
</feature>
<evidence type="ECO:0000256" key="3">
    <source>
        <dbReference type="SAM" id="SignalP"/>
    </source>
</evidence>
<proteinExistence type="predicted"/>
<name>A0A2V5HUN3_9EURO</name>
<feature type="compositionally biased region" description="Acidic residues" evidence="1">
    <location>
        <begin position="273"/>
        <end position="288"/>
    </location>
</feature>
<dbReference type="InterPro" id="IPR019433">
    <property type="entry name" value="GPI_ManTrfase_II_coact_Pga1"/>
</dbReference>
<dbReference type="EMBL" id="KZ825553">
    <property type="protein sequence ID" value="PYI28198.1"/>
    <property type="molecule type" value="Genomic_DNA"/>
</dbReference>
<reference evidence="4 5" key="1">
    <citation type="submission" date="2018-02" db="EMBL/GenBank/DDBJ databases">
        <title>The genomes of Aspergillus section Nigri reveals drivers in fungal speciation.</title>
        <authorList>
            <consortium name="DOE Joint Genome Institute"/>
            <person name="Vesth T.C."/>
            <person name="Nybo J."/>
            <person name="Theobald S."/>
            <person name="Brandl J."/>
            <person name="Frisvad J.C."/>
            <person name="Nielsen K.F."/>
            <person name="Lyhne E.K."/>
            <person name="Kogle M.E."/>
            <person name="Kuo A."/>
            <person name="Riley R."/>
            <person name="Clum A."/>
            <person name="Nolan M."/>
            <person name="Lipzen A."/>
            <person name="Salamov A."/>
            <person name="Henrissat B."/>
            <person name="Wiebenga A."/>
            <person name="De vries R.P."/>
            <person name="Grigoriev I.V."/>
            <person name="Mortensen U.H."/>
            <person name="Andersen M.R."/>
            <person name="Baker S.E."/>
        </authorList>
    </citation>
    <scope>NUCLEOTIDE SEQUENCE [LARGE SCALE GENOMIC DNA]</scope>
    <source>
        <strain evidence="4 5">CBS 114.80</strain>
    </source>
</reference>
<evidence type="ECO:0000256" key="1">
    <source>
        <dbReference type="SAM" id="MobiDB-lite"/>
    </source>
</evidence>
<protein>
    <submittedName>
        <fullName evidence="4">Uncharacterized protein</fullName>
    </submittedName>
</protein>
<dbReference type="GO" id="GO:0031501">
    <property type="term" value="C:mannosyltransferase complex"/>
    <property type="evidence" value="ECO:0007669"/>
    <property type="project" value="TreeGrafter"/>
</dbReference>